<feature type="chain" id="PRO_5045404545" evidence="10">
    <location>
        <begin position="25"/>
        <end position="994"/>
    </location>
</feature>
<name>A0ABS8PW66_9BACT</name>
<keyword evidence="2 8" id="KW-0813">Transport</keyword>
<dbReference type="Gene3D" id="2.60.40.1120">
    <property type="entry name" value="Carboxypeptidase-like, regulatory domain"/>
    <property type="match status" value="1"/>
</dbReference>
<keyword evidence="14" id="KW-1185">Reference proteome</keyword>
<keyword evidence="3 8" id="KW-1134">Transmembrane beta strand</keyword>
<proteinExistence type="inferred from homology"/>
<dbReference type="PROSITE" id="PS52016">
    <property type="entry name" value="TONB_DEPENDENT_REC_3"/>
    <property type="match status" value="1"/>
</dbReference>
<evidence type="ECO:0000256" key="2">
    <source>
        <dbReference type="ARBA" id="ARBA00022448"/>
    </source>
</evidence>
<evidence type="ECO:0000256" key="4">
    <source>
        <dbReference type="ARBA" id="ARBA00022692"/>
    </source>
</evidence>
<dbReference type="InterPro" id="IPR000531">
    <property type="entry name" value="Beta-barrel_TonB"/>
</dbReference>
<keyword evidence="5 9" id="KW-0798">TonB box</keyword>
<dbReference type="InterPro" id="IPR039426">
    <property type="entry name" value="TonB-dep_rcpt-like"/>
</dbReference>
<sequence>MKINSLAQSLMAFVFLLASLAATAQTKTIQGKVTDEKNQPVAGATIEIKGSQTATLSKDDGSFNLNVPADAKTLQVSFIGYATQDVAITGTEMTINLKPSQQALDEVVVIGYGTARKKDLTGSMVTISEKNFNKGVMTNPDQLIQGKTPGVMVINNTGQPGGATTVRIRGNSSIRASNNPLFVLDGIPLSGNTALPPGRGGFSSDRGNPLNYLNPSDIASMDILKDASATAIYGSRGANGVVLINTKKGKVGQPVISIVASTGVSSLRKQPEVLDAAKFREALKYYTPNEAANSDFGSNVNAFKEITRVAPTQNYYADITGGTEHGKYRLSGGYLNQQGIIVGSQMKKYTANFSGNFRFLENRRLGLDFGMFVTQTDQKFAPIDVGVGAEGNIISQALQWNPTQPFRDQNGDYTFVSGNQRNPLASLAAYKDLGTNNTILAMIAPSYKITDNLEYKFVYSVTRLTGDRNAMVRGKIINPTAANDQEQAFLGKYSETDQQMTHTLSYNKNVSTDLNINAVAGYEYLDYDYRQSMMYGNGFTYLGLDYFDYLQYSTINTREVTSYRSPTNQLQSLFLRAAFNYLDRYLLTATVRRDGSTKFGTNNKYAIFPSVAFAWNINEEGFLKDNSNINQLKLRLGWGKTGNQEFPSGASKDRLVFASQSVSQANYGNPDLKWETSATINAGIDFALFNNRIFGSVDYFNKKTTDALFEQTLAQPAPAGRIWVNLDGEIVNKGVEISLTGNIIRKNGWNWDLTGNATFLKNSVSGLVGYYETGALRGQGFSGVLGQRMVNGQPLNVWYLAEYAGIDPNTGMSMYRGLDGSISSNNDPSVNKFYAASPNPTTLLGISTNLTYKKFTFGANMNGAMGHYLFNNTAATSLGISNLSTRNIGTSFFNTSVKESTSNSASPSTRYLEKGNYLKLANLTLSYKVGDIGNTLKNFNVSLTGQNLFILTKYTGFDPEVNTDGSTNGIPSLGIEYLPYPPAKTILLGINFSL</sequence>
<evidence type="ECO:0000256" key="6">
    <source>
        <dbReference type="ARBA" id="ARBA00023136"/>
    </source>
</evidence>
<dbReference type="NCBIfam" id="TIGR04057">
    <property type="entry name" value="SusC_RagA_signa"/>
    <property type="match status" value="1"/>
</dbReference>
<dbReference type="Proteomes" id="UP001199816">
    <property type="component" value="Unassembled WGS sequence"/>
</dbReference>
<dbReference type="Pfam" id="PF07715">
    <property type="entry name" value="Plug"/>
    <property type="match status" value="1"/>
</dbReference>
<keyword evidence="4 8" id="KW-0812">Transmembrane</keyword>
<keyword evidence="7 8" id="KW-0998">Cell outer membrane</keyword>
<evidence type="ECO:0000259" key="12">
    <source>
        <dbReference type="Pfam" id="PF07715"/>
    </source>
</evidence>
<dbReference type="InterPro" id="IPR037066">
    <property type="entry name" value="Plug_dom_sf"/>
</dbReference>
<evidence type="ECO:0000256" key="1">
    <source>
        <dbReference type="ARBA" id="ARBA00004571"/>
    </source>
</evidence>
<keyword evidence="10" id="KW-0732">Signal</keyword>
<reference evidence="13 14" key="1">
    <citation type="submission" date="2021-11" db="EMBL/GenBank/DDBJ databases">
        <title>Genomic of Niabella pedocola.</title>
        <authorList>
            <person name="Wu T."/>
        </authorList>
    </citation>
    <scope>NUCLEOTIDE SEQUENCE [LARGE SCALE GENOMIC DNA]</scope>
    <source>
        <strain evidence="13 14">JCM 31011</strain>
    </source>
</reference>
<evidence type="ECO:0000256" key="5">
    <source>
        <dbReference type="ARBA" id="ARBA00023077"/>
    </source>
</evidence>
<accession>A0ABS8PW66</accession>
<keyword evidence="6 8" id="KW-0472">Membrane</keyword>
<dbReference type="Gene3D" id="2.40.170.20">
    <property type="entry name" value="TonB-dependent receptor, beta-barrel domain"/>
    <property type="match status" value="1"/>
</dbReference>
<evidence type="ECO:0000256" key="7">
    <source>
        <dbReference type="ARBA" id="ARBA00023237"/>
    </source>
</evidence>
<dbReference type="EMBL" id="JAJNEC010000007">
    <property type="protein sequence ID" value="MCD2425323.1"/>
    <property type="molecule type" value="Genomic_DNA"/>
</dbReference>
<dbReference type="InterPro" id="IPR023997">
    <property type="entry name" value="TonB-dep_OMP_SusC/RagA_CS"/>
</dbReference>
<dbReference type="SUPFAM" id="SSF56935">
    <property type="entry name" value="Porins"/>
    <property type="match status" value="1"/>
</dbReference>
<evidence type="ECO:0000256" key="3">
    <source>
        <dbReference type="ARBA" id="ARBA00022452"/>
    </source>
</evidence>
<dbReference type="SUPFAM" id="SSF49464">
    <property type="entry name" value="Carboxypeptidase regulatory domain-like"/>
    <property type="match status" value="1"/>
</dbReference>
<dbReference type="NCBIfam" id="TIGR04056">
    <property type="entry name" value="OMP_RagA_SusC"/>
    <property type="match status" value="1"/>
</dbReference>
<dbReference type="RefSeq" id="WP_231007786.1">
    <property type="nucleotide sequence ID" value="NZ_JAJNEC010000007.1"/>
</dbReference>
<dbReference type="InterPro" id="IPR023996">
    <property type="entry name" value="TonB-dep_OMP_SusC/RagA"/>
</dbReference>
<dbReference type="InterPro" id="IPR036942">
    <property type="entry name" value="Beta-barrel_TonB_sf"/>
</dbReference>
<evidence type="ECO:0000256" key="10">
    <source>
        <dbReference type="SAM" id="SignalP"/>
    </source>
</evidence>
<feature type="signal peptide" evidence="10">
    <location>
        <begin position="1"/>
        <end position="24"/>
    </location>
</feature>
<evidence type="ECO:0000259" key="11">
    <source>
        <dbReference type="Pfam" id="PF00593"/>
    </source>
</evidence>
<dbReference type="Pfam" id="PF00593">
    <property type="entry name" value="TonB_dep_Rec_b-barrel"/>
    <property type="match status" value="1"/>
</dbReference>
<comment type="subcellular location">
    <subcellularLocation>
        <location evidence="1 8">Cell outer membrane</location>
        <topology evidence="1 8">Multi-pass membrane protein</topology>
    </subcellularLocation>
</comment>
<evidence type="ECO:0000313" key="13">
    <source>
        <dbReference type="EMBL" id="MCD2425323.1"/>
    </source>
</evidence>
<comment type="similarity">
    <text evidence="8 9">Belongs to the TonB-dependent receptor family.</text>
</comment>
<feature type="domain" description="TonB-dependent receptor-like beta-barrel" evidence="11">
    <location>
        <begin position="402"/>
        <end position="948"/>
    </location>
</feature>
<feature type="domain" description="TonB-dependent receptor plug" evidence="12">
    <location>
        <begin position="117"/>
        <end position="241"/>
    </location>
</feature>
<dbReference type="InterPro" id="IPR012910">
    <property type="entry name" value="Plug_dom"/>
</dbReference>
<evidence type="ECO:0000256" key="9">
    <source>
        <dbReference type="RuleBase" id="RU003357"/>
    </source>
</evidence>
<protein>
    <submittedName>
        <fullName evidence="13">SusC/RagA family TonB-linked outer membrane protein</fullName>
    </submittedName>
</protein>
<comment type="caution">
    <text evidence="13">The sequence shown here is derived from an EMBL/GenBank/DDBJ whole genome shotgun (WGS) entry which is preliminary data.</text>
</comment>
<gene>
    <name evidence="13" type="ORF">LQ567_21230</name>
</gene>
<dbReference type="Gene3D" id="2.170.130.10">
    <property type="entry name" value="TonB-dependent receptor, plug domain"/>
    <property type="match status" value="1"/>
</dbReference>
<evidence type="ECO:0000256" key="8">
    <source>
        <dbReference type="PROSITE-ProRule" id="PRU01360"/>
    </source>
</evidence>
<dbReference type="InterPro" id="IPR008969">
    <property type="entry name" value="CarboxyPept-like_regulatory"/>
</dbReference>
<dbReference type="Pfam" id="PF13715">
    <property type="entry name" value="CarbopepD_reg_2"/>
    <property type="match status" value="1"/>
</dbReference>
<evidence type="ECO:0000313" key="14">
    <source>
        <dbReference type="Proteomes" id="UP001199816"/>
    </source>
</evidence>
<organism evidence="13 14">
    <name type="scientific">Niabella pedocola</name>
    <dbReference type="NCBI Taxonomy" id="1752077"/>
    <lineage>
        <taxon>Bacteria</taxon>
        <taxon>Pseudomonadati</taxon>
        <taxon>Bacteroidota</taxon>
        <taxon>Chitinophagia</taxon>
        <taxon>Chitinophagales</taxon>
        <taxon>Chitinophagaceae</taxon>
        <taxon>Niabella</taxon>
    </lineage>
</organism>